<dbReference type="AlphaFoldDB" id="A0A453C3A1"/>
<evidence type="ECO:0000313" key="2">
    <source>
        <dbReference type="Proteomes" id="UP000015105"/>
    </source>
</evidence>
<name>A0A453C3A1_AEGTS</name>
<proteinExistence type="predicted"/>
<dbReference type="GO" id="GO:0030870">
    <property type="term" value="C:Mre11 complex"/>
    <property type="evidence" value="ECO:0007669"/>
    <property type="project" value="TreeGrafter"/>
</dbReference>
<dbReference type="PANTHER" id="PTHR18867:SF12">
    <property type="entry name" value="DNA REPAIR PROTEIN RAD50"/>
    <property type="match status" value="1"/>
</dbReference>
<dbReference type="GO" id="GO:0003691">
    <property type="term" value="F:double-stranded telomeric DNA binding"/>
    <property type="evidence" value="ECO:0007669"/>
    <property type="project" value="TreeGrafter"/>
</dbReference>
<dbReference type="GO" id="GO:0070192">
    <property type="term" value="P:chromosome organization involved in meiotic cell cycle"/>
    <property type="evidence" value="ECO:0007669"/>
    <property type="project" value="TreeGrafter"/>
</dbReference>
<protein>
    <submittedName>
        <fullName evidence="1">Uncharacterized protein</fullName>
    </submittedName>
</protein>
<dbReference type="GO" id="GO:0051880">
    <property type="term" value="F:G-quadruplex DNA binding"/>
    <property type="evidence" value="ECO:0007669"/>
    <property type="project" value="TreeGrafter"/>
</dbReference>
<dbReference type="GO" id="GO:0007004">
    <property type="term" value="P:telomere maintenance via telomerase"/>
    <property type="evidence" value="ECO:0007669"/>
    <property type="project" value="TreeGrafter"/>
</dbReference>
<reference evidence="2" key="2">
    <citation type="journal article" date="2017" name="Nat. Plants">
        <title>The Aegilops tauschii genome reveals multiple impacts of transposons.</title>
        <authorList>
            <person name="Zhao G."/>
            <person name="Zou C."/>
            <person name="Li K."/>
            <person name="Wang K."/>
            <person name="Li T."/>
            <person name="Gao L."/>
            <person name="Zhang X."/>
            <person name="Wang H."/>
            <person name="Yang Z."/>
            <person name="Liu X."/>
            <person name="Jiang W."/>
            <person name="Mao L."/>
            <person name="Kong X."/>
            <person name="Jiao Y."/>
            <person name="Jia J."/>
        </authorList>
    </citation>
    <scope>NUCLEOTIDE SEQUENCE [LARGE SCALE GENOMIC DNA]</scope>
    <source>
        <strain evidence="2">cv. AL8/78</strain>
    </source>
</reference>
<dbReference type="GO" id="GO:0000794">
    <property type="term" value="C:condensed nuclear chromosome"/>
    <property type="evidence" value="ECO:0007669"/>
    <property type="project" value="TreeGrafter"/>
</dbReference>
<sequence length="95" mass="11437">EVQERIMHFNLFLSVKLLSHMADTLIFDLSWQSLQYNRCEGTISVYQSNISKHKLELKQTQYKDIEKRYFNQLLQLKTTEMANKDLERYYAALDK</sequence>
<keyword evidence="2" id="KW-1185">Reference proteome</keyword>
<dbReference type="Gramene" id="AET2Gv20721000.4">
    <property type="protein sequence ID" value="AET2Gv20721000.4"/>
    <property type="gene ID" value="AET2Gv20721000"/>
</dbReference>
<dbReference type="GO" id="GO:0043047">
    <property type="term" value="F:single-stranded telomeric DNA binding"/>
    <property type="evidence" value="ECO:0007669"/>
    <property type="project" value="TreeGrafter"/>
</dbReference>
<organism evidence="1 2">
    <name type="scientific">Aegilops tauschii subsp. strangulata</name>
    <name type="common">Goatgrass</name>
    <dbReference type="NCBI Taxonomy" id="200361"/>
    <lineage>
        <taxon>Eukaryota</taxon>
        <taxon>Viridiplantae</taxon>
        <taxon>Streptophyta</taxon>
        <taxon>Embryophyta</taxon>
        <taxon>Tracheophyta</taxon>
        <taxon>Spermatophyta</taxon>
        <taxon>Magnoliopsida</taxon>
        <taxon>Liliopsida</taxon>
        <taxon>Poales</taxon>
        <taxon>Poaceae</taxon>
        <taxon>BOP clade</taxon>
        <taxon>Pooideae</taxon>
        <taxon>Triticodae</taxon>
        <taxon>Triticeae</taxon>
        <taxon>Triticinae</taxon>
        <taxon>Aegilops</taxon>
    </lineage>
</organism>
<reference evidence="1" key="3">
    <citation type="journal article" date="2017" name="Nature">
        <title>Genome sequence of the progenitor of the wheat D genome Aegilops tauschii.</title>
        <authorList>
            <person name="Luo M.C."/>
            <person name="Gu Y.Q."/>
            <person name="Puiu D."/>
            <person name="Wang H."/>
            <person name="Twardziok S.O."/>
            <person name="Deal K.R."/>
            <person name="Huo N."/>
            <person name="Zhu T."/>
            <person name="Wang L."/>
            <person name="Wang Y."/>
            <person name="McGuire P.E."/>
            <person name="Liu S."/>
            <person name="Long H."/>
            <person name="Ramasamy R.K."/>
            <person name="Rodriguez J.C."/>
            <person name="Van S.L."/>
            <person name="Yuan L."/>
            <person name="Wang Z."/>
            <person name="Xia Z."/>
            <person name="Xiao L."/>
            <person name="Anderson O.D."/>
            <person name="Ouyang S."/>
            <person name="Liang Y."/>
            <person name="Zimin A.V."/>
            <person name="Pertea G."/>
            <person name="Qi P."/>
            <person name="Bennetzen J.L."/>
            <person name="Dai X."/>
            <person name="Dawson M.W."/>
            <person name="Muller H.G."/>
            <person name="Kugler K."/>
            <person name="Rivarola-Duarte L."/>
            <person name="Spannagl M."/>
            <person name="Mayer K.F.X."/>
            <person name="Lu F.H."/>
            <person name="Bevan M.W."/>
            <person name="Leroy P."/>
            <person name="Li P."/>
            <person name="You F.M."/>
            <person name="Sun Q."/>
            <person name="Liu Z."/>
            <person name="Lyons E."/>
            <person name="Wicker T."/>
            <person name="Salzberg S.L."/>
            <person name="Devos K.M."/>
            <person name="Dvorak J."/>
        </authorList>
    </citation>
    <scope>NUCLEOTIDE SEQUENCE [LARGE SCALE GENOMIC DNA]</scope>
    <source>
        <strain evidence="1">cv. AL8/78</strain>
    </source>
</reference>
<reference evidence="1" key="5">
    <citation type="journal article" date="2021" name="G3 (Bethesda)">
        <title>Aegilops tauschii genome assembly Aet v5.0 features greater sequence contiguity and improved annotation.</title>
        <authorList>
            <person name="Wang L."/>
            <person name="Zhu T."/>
            <person name="Rodriguez J.C."/>
            <person name="Deal K.R."/>
            <person name="Dubcovsky J."/>
            <person name="McGuire P.E."/>
            <person name="Lux T."/>
            <person name="Spannagl M."/>
            <person name="Mayer K.F.X."/>
            <person name="Baldrich P."/>
            <person name="Meyers B.C."/>
            <person name="Huo N."/>
            <person name="Gu Y.Q."/>
            <person name="Zhou H."/>
            <person name="Devos K.M."/>
            <person name="Bennetzen J.L."/>
            <person name="Unver T."/>
            <person name="Budak H."/>
            <person name="Gulick P.J."/>
            <person name="Galiba G."/>
            <person name="Kalapos B."/>
            <person name="Nelson D.R."/>
            <person name="Li P."/>
            <person name="You F.M."/>
            <person name="Luo M.C."/>
            <person name="Dvorak J."/>
        </authorList>
    </citation>
    <scope>NUCLEOTIDE SEQUENCE [LARGE SCALE GENOMIC DNA]</scope>
    <source>
        <strain evidence="1">cv. AL8/78</strain>
    </source>
</reference>
<dbReference type="PANTHER" id="PTHR18867">
    <property type="entry name" value="RAD50"/>
    <property type="match status" value="1"/>
</dbReference>
<dbReference type="GO" id="GO:0000722">
    <property type="term" value="P:telomere maintenance via recombination"/>
    <property type="evidence" value="ECO:0007669"/>
    <property type="project" value="TreeGrafter"/>
</dbReference>
<dbReference type="EnsemblPlants" id="AET2Gv20721000.4">
    <property type="protein sequence ID" value="AET2Gv20721000.4"/>
    <property type="gene ID" value="AET2Gv20721000"/>
</dbReference>
<accession>A0A453C3A1</accession>
<dbReference type="GO" id="GO:0006302">
    <property type="term" value="P:double-strand break repair"/>
    <property type="evidence" value="ECO:0007669"/>
    <property type="project" value="TreeGrafter"/>
</dbReference>
<evidence type="ECO:0000313" key="1">
    <source>
        <dbReference type="EnsemblPlants" id="AET2Gv20721000.4"/>
    </source>
</evidence>
<reference evidence="1" key="4">
    <citation type="submission" date="2019-03" db="UniProtKB">
        <authorList>
            <consortium name="EnsemblPlants"/>
        </authorList>
    </citation>
    <scope>IDENTIFICATION</scope>
</reference>
<reference evidence="2" key="1">
    <citation type="journal article" date="2014" name="Science">
        <title>Ancient hybridizations among the ancestral genomes of bread wheat.</title>
        <authorList>
            <consortium name="International Wheat Genome Sequencing Consortium,"/>
            <person name="Marcussen T."/>
            <person name="Sandve S.R."/>
            <person name="Heier L."/>
            <person name="Spannagl M."/>
            <person name="Pfeifer M."/>
            <person name="Jakobsen K.S."/>
            <person name="Wulff B.B."/>
            <person name="Steuernagel B."/>
            <person name="Mayer K.F."/>
            <person name="Olsen O.A."/>
        </authorList>
    </citation>
    <scope>NUCLEOTIDE SEQUENCE [LARGE SCALE GENOMIC DNA]</scope>
    <source>
        <strain evidence="2">cv. AL8/78</strain>
    </source>
</reference>
<dbReference type="Proteomes" id="UP000015105">
    <property type="component" value="Chromosome 2D"/>
</dbReference>